<keyword evidence="3" id="KW-1185">Reference proteome</keyword>
<proteinExistence type="predicted"/>
<name>A0A7M7NFY3_STRPU</name>
<dbReference type="Gene3D" id="3.60.10.10">
    <property type="entry name" value="Endonuclease/exonuclease/phosphatase"/>
    <property type="match status" value="1"/>
</dbReference>
<dbReference type="InterPro" id="IPR027124">
    <property type="entry name" value="Swc5/CFDP1/2"/>
</dbReference>
<evidence type="ECO:0000313" key="3">
    <source>
        <dbReference type="Proteomes" id="UP000007110"/>
    </source>
</evidence>
<dbReference type="Pfam" id="PF14529">
    <property type="entry name" value="Exo_endo_phos_2"/>
    <property type="match status" value="1"/>
</dbReference>
<organism evidence="2 3">
    <name type="scientific">Strongylocentrotus purpuratus</name>
    <name type="common">Purple sea urchin</name>
    <dbReference type="NCBI Taxonomy" id="7668"/>
    <lineage>
        <taxon>Eukaryota</taxon>
        <taxon>Metazoa</taxon>
        <taxon>Echinodermata</taxon>
        <taxon>Eleutherozoa</taxon>
        <taxon>Echinozoa</taxon>
        <taxon>Echinoidea</taxon>
        <taxon>Euechinoidea</taxon>
        <taxon>Echinacea</taxon>
        <taxon>Camarodonta</taxon>
        <taxon>Echinidea</taxon>
        <taxon>Strongylocentrotidae</taxon>
        <taxon>Strongylocentrotus</taxon>
    </lineage>
</organism>
<dbReference type="GeneID" id="115921256"/>
<dbReference type="InterPro" id="IPR005135">
    <property type="entry name" value="Endo/exonuclease/phosphatase"/>
</dbReference>
<dbReference type="OMA" id="ANYCTIS"/>
<evidence type="ECO:0000313" key="2">
    <source>
        <dbReference type="EnsemblMetazoa" id="XP_030834416"/>
    </source>
</evidence>
<sequence length="264" mass="30377">MGCRPVSRRLITIRLKASHFNITIIQAYAPTTDYDDDVIEDFYDQLQKVIDQTPKKDIIVVQGDWNAKIGEDASKNWKGTCGQYCNHETNERGLRLLEFAKYNYLKVVNTFGQHKPCRRWTWHSPGGQYHNQIDYIMVKGRFQSRANIAKTRSFPGADVGSGHELVTMTFKLRLQRMKSQGNKRIRSRLEKLKDPNIAEIFRATIGGKFAPLLVLGNQDPEIDTLINRFNTAVTETASDILGKHRPTKKPWVTVDILKLCDKRR</sequence>
<reference evidence="3" key="1">
    <citation type="submission" date="2015-02" db="EMBL/GenBank/DDBJ databases">
        <title>Genome sequencing for Strongylocentrotus purpuratus.</title>
        <authorList>
            <person name="Murali S."/>
            <person name="Liu Y."/>
            <person name="Vee V."/>
            <person name="English A."/>
            <person name="Wang M."/>
            <person name="Skinner E."/>
            <person name="Han Y."/>
            <person name="Muzny D.M."/>
            <person name="Worley K.C."/>
            <person name="Gibbs R.A."/>
        </authorList>
    </citation>
    <scope>NUCLEOTIDE SEQUENCE</scope>
</reference>
<dbReference type="InterPro" id="IPR036691">
    <property type="entry name" value="Endo/exonu/phosph_ase_sf"/>
</dbReference>
<dbReference type="SUPFAM" id="SSF56219">
    <property type="entry name" value="DNase I-like"/>
    <property type="match status" value="1"/>
</dbReference>
<dbReference type="PANTHER" id="PTHR23227">
    <property type="entry name" value="BUCENTAUR RELATED"/>
    <property type="match status" value="1"/>
</dbReference>
<feature type="domain" description="Endonuclease/exonuclease/phosphatase" evidence="1">
    <location>
        <begin position="22"/>
        <end position="166"/>
    </location>
</feature>
<dbReference type="AlphaFoldDB" id="A0A7M7NFY3"/>
<protein>
    <recommendedName>
        <fullName evidence="1">Endonuclease/exonuclease/phosphatase domain-containing protein</fullName>
    </recommendedName>
</protein>
<evidence type="ECO:0000259" key="1">
    <source>
        <dbReference type="Pfam" id="PF14529"/>
    </source>
</evidence>
<dbReference type="InParanoid" id="A0A7M7NFY3"/>
<reference evidence="2" key="2">
    <citation type="submission" date="2021-01" db="UniProtKB">
        <authorList>
            <consortium name="EnsemblMetazoa"/>
        </authorList>
    </citation>
    <scope>IDENTIFICATION</scope>
</reference>
<accession>A0A7M7NFY3</accession>
<dbReference type="OrthoDB" id="410381at2759"/>
<dbReference type="Proteomes" id="UP000007110">
    <property type="component" value="Unassembled WGS sequence"/>
</dbReference>
<dbReference type="KEGG" id="spu:115921256"/>
<dbReference type="CDD" id="cd09076">
    <property type="entry name" value="L1-EN"/>
    <property type="match status" value="1"/>
</dbReference>
<dbReference type="EnsemblMetazoa" id="XM_030978556">
    <property type="protein sequence ID" value="XP_030834416"/>
    <property type="gene ID" value="LOC115921256"/>
</dbReference>
<dbReference type="GO" id="GO:0003824">
    <property type="term" value="F:catalytic activity"/>
    <property type="evidence" value="ECO:0007669"/>
    <property type="project" value="InterPro"/>
</dbReference>
<dbReference type="PANTHER" id="PTHR23227:SF67">
    <property type="entry name" value="CRANIOFACIAL DEVELOPMENT PROTEIN 2-LIKE"/>
    <property type="match status" value="1"/>
</dbReference>
<dbReference type="RefSeq" id="XP_030834416.1">
    <property type="nucleotide sequence ID" value="XM_030978556.1"/>
</dbReference>